<dbReference type="RefSeq" id="WP_197968783.1">
    <property type="nucleotide sequence ID" value="NZ_JACEGD010000038.1"/>
</dbReference>
<keyword evidence="2" id="KW-1133">Transmembrane helix</keyword>
<proteinExistence type="inferred from homology"/>
<evidence type="ECO:0000313" key="3">
    <source>
        <dbReference type="EMBL" id="MBH5390849.1"/>
    </source>
</evidence>
<dbReference type="InterPro" id="IPR014748">
    <property type="entry name" value="Enoyl-CoA_hydra_C"/>
</dbReference>
<dbReference type="CDD" id="cd06558">
    <property type="entry name" value="crotonase-like"/>
    <property type="match status" value="1"/>
</dbReference>
<evidence type="ECO:0000256" key="2">
    <source>
        <dbReference type="SAM" id="Phobius"/>
    </source>
</evidence>
<dbReference type="PANTHER" id="PTHR43459">
    <property type="entry name" value="ENOYL-COA HYDRATASE"/>
    <property type="match status" value="1"/>
</dbReference>
<keyword evidence="2" id="KW-0472">Membrane</keyword>
<reference evidence="3 4" key="1">
    <citation type="submission" date="2020-07" db="EMBL/GenBank/DDBJ databases">
        <title>Bradyrhizobium diversity isolated from nodules of indigenous legumes of Western Australia.</title>
        <authorList>
            <person name="Klepa M.S."/>
        </authorList>
    </citation>
    <scope>NUCLEOTIDE SEQUENCE [LARGE SCALE GENOMIC DNA]</scope>
    <source>
        <strain evidence="3 4">CNPSo 4019</strain>
    </source>
</reference>
<dbReference type="PANTHER" id="PTHR43459:SF1">
    <property type="entry name" value="EG:BACN32G11.4 PROTEIN"/>
    <property type="match status" value="1"/>
</dbReference>
<organism evidence="3 4">
    <name type="scientific">Bradyrhizobium diversitatis</name>
    <dbReference type="NCBI Taxonomy" id="2755406"/>
    <lineage>
        <taxon>Bacteria</taxon>
        <taxon>Pseudomonadati</taxon>
        <taxon>Pseudomonadota</taxon>
        <taxon>Alphaproteobacteria</taxon>
        <taxon>Hyphomicrobiales</taxon>
        <taxon>Nitrobacteraceae</taxon>
        <taxon>Bradyrhizobium</taxon>
    </lineage>
</organism>
<dbReference type="InterPro" id="IPR001753">
    <property type="entry name" value="Enoyl-CoA_hydra/iso"/>
</dbReference>
<protein>
    <submittedName>
        <fullName evidence="3">Enoyl-CoA hydratase/isomerase family protein</fullName>
    </submittedName>
</protein>
<sequence>MKLSAFEFAIKDGVAHITLNQPDRGNPLDGQFAEDLNRLATECTVNPDVRSVLIDAKGRFFSVGGDLNSLARDRRDLANFVSTATADLHMAISRFARMNAPVVMAVHALAAGGAVALVAGADFVLASPAAKFYAAFAGIGIVSDSGGSYYLPRRMGSRRASQFLMLNETLSADEAAAAGLINRVVAAESLNDEAWALARLLAAGPTLAYGEIKNLLISSETEGLEGQLENEARAMARITRTEDAWNAMQAVLGKRKPTFEAR</sequence>
<keyword evidence="4" id="KW-1185">Reference proteome</keyword>
<dbReference type="SUPFAM" id="SSF52096">
    <property type="entry name" value="ClpP/crotonase"/>
    <property type="match status" value="1"/>
</dbReference>
<feature type="transmembrane region" description="Helical" evidence="2">
    <location>
        <begin position="132"/>
        <end position="151"/>
    </location>
</feature>
<dbReference type="Gene3D" id="3.90.226.10">
    <property type="entry name" value="2-enoyl-CoA Hydratase, Chain A, domain 1"/>
    <property type="match status" value="1"/>
</dbReference>
<dbReference type="EMBL" id="JACEGD010000038">
    <property type="protein sequence ID" value="MBH5390849.1"/>
    <property type="molecule type" value="Genomic_DNA"/>
</dbReference>
<keyword evidence="2" id="KW-0812">Transmembrane</keyword>
<dbReference type="Gene3D" id="1.10.12.10">
    <property type="entry name" value="Lyase 2-enoyl-coa Hydratase, Chain A, domain 2"/>
    <property type="match status" value="1"/>
</dbReference>
<dbReference type="InterPro" id="IPR029045">
    <property type="entry name" value="ClpP/crotonase-like_dom_sf"/>
</dbReference>
<accession>A0ABS0PCI7</accession>
<name>A0ABS0PCI7_9BRAD</name>
<comment type="caution">
    <text evidence="3">The sequence shown here is derived from an EMBL/GenBank/DDBJ whole genome shotgun (WGS) entry which is preliminary data.</text>
</comment>
<evidence type="ECO:0000256" key="1">
    <source>
        <dbReference type="ARBA" id="ARBA00005254"/>
    </source>
</evidence>
<dbReference type="Pfam" id="PF00378">
    <property type="entry name" value="ECH_1"/>
    <property type="match status" value="1"/>
</dbReference>
<dbReference type="Proteomes" id="UP001194539">
    <property type="component" value="Unassembled WGS sequence"/>
</dbReference>
<feature type="transmembrane region" description="Helical" evidence="2">
    <location>
        <begin position="102"/>
        <end position="126"/>
    </location>
</feature>
<gene>
    <name evidence="3" type="ORF">H1B27_31930</name>
</gene>
<comment type="similarity">
    <text evidence="1">Belongs to the enoyl-CoA hydratase/isomerase family.</text>
</comment>
<evidence type="ECO:0000313" key="4">
    <source>
        <dbReference type="Proteomes" id="UP001194539"/>
    </source>
</evidence>